<organism evidence="2 3">
    <name type="scientific">Allobacillus saliphilus</name>
    <dbReference type="NCBI Taxonomy" id="2912308"/>
    <lineage>
        <taxon>Bacteria</taxon>
        <taxon>Bacillati</taxon>
        <taxon>Bacillota</taxon>
        <taxon>Bacilli</taxon>
        <taxon>Bacillales</taxon>
        <taxon>Bacillaceae</taxon>
        <taxon>Allobacillus</taxon>
    </lineage>
</organism>
<dbReference type="Proteomes" id="UP000675431">
    <property type="component" value="Unassembled WGS sequence"/>
</dbReference>
<dbReference type="InterPro" id="IPR023324">
    <property type="entry name" value="BH2638-like_sf"/>
</dbReference>
<dbReference type="AlphaFoldDB" id="A0A941CVP1"/>
<evidence type="ECO:0000313" key="2">
    <source>
        <dbReference type="EMBL" id="MBR7553535.1"/>
    </source>
</evidence>
<dbReference type="Pfam" id="PF05256">
    <property type="entry name" value="UPF0223"/>
    <property type="match status" value="1"/>
</dbReference>
<dbReference type="Gene3D" id="1.10.220.80">
    <property type="entry name" value="BH2638-like"/>
    <property type="match status" value="1"/>
</dbReference>
<dbReference type="InterPro" id="IPR007920">
    <property type="entry name" value="UPF0223"/>
</dbReference>
<dbReference type="NCBIfam" id="NF003353">
    <property type="entry name" value="PRK04387.1"/>
    <property type="match status" value="1"/>
</dbReference>
<name>A0A941CVP1_9BACI</name>
<keyword evidence="3" id="KW-1185">Reference proteome</keyword>
<comment type="caution">
    <text evidence="2">The sequence shown here is derived from an EMBL/GenBank/DDBJ whole genome shotgun (WGS) entry which is preliminary data.</text>
</comment>
<dbReference type="RefSeq" id="WP_212368835.1">
    <property type="nucleotide sequence ID" value="NZ_JAGSIE010000012.1"/>
</dbReference>
<proteinExistence type="inferred from homology"/>
<dbReference type="EMBL" id="JAGSIE010000012">
    <property type="protein sequence ID" value="MBR7553535.1"/>
    <property type="molecule type" value="Genomic_DNA"/>
</dbReference>
<evidence type="ECO:0000313" key="3">
    <source>
        <dbReference type="Proteomes" id="UP000675431"/>
    </source>
</evidence>
<accession>A0A941CVP1</accession>
<gene>
    <name evidence="2" type="ORF">KC820_05125</name>
</gene>
<dbReference type="SUPFAM" id="SSF158504">
    <property type="entry name" value="BH2638-like"/>
    <property type="match status" value="1"/>
</dbReference>
<sequence>MEYSYPIDPDWTTEEIVNVVELFQKVEEAYEQGTNTKEVLHAYNEFKKVVPSKAEEKTLFKEFEKKSGFIPYQVIQKAKAADHETIKM</sequence>
<evidence type="ECO:0000256" key="1">
    <source>
        <dbReference type="HAMAP-Rule" id="MF_01041"/>
    </source>
</evidence>
<reference evidence="2 3" key="1">
    <citation type="submission" date="2021-04" db="EMBL/GenBank/DDBJ databases">
        <title>Allobacillus sp. nov. SKP8-2 isolated from shrimp paste.</title>
        <authorList>
            <person name="Tanasupawat S."/>
            <person name="Yiamsombat S."/>
            <person name="Kanchanasin P."/>
            <person name="Kuncharoen N."/>
        </authorList>
    </citation>
    <scope>NUCLEOTIDE SEQUENCE [LARGE SCALE GENOMIC DNA]</scope>
    <source>
        <strain evidence="2 3">SKP8-2</strain>
    </source>
</reference>
<protein>
    <recommendedName>
        <fullName evidence="1">UPF0223 protein KC820_05125</fullName>
    </recommendedName>
</protein>
<dbReference type="PIRSF" id="PIRSF037260">
    <property type="entry name" value="UPF0223"/>
    <property type="match status" value="1"/>
</dbReference>
<comment type="similarity">
    <text evidence="1">Belongs to the UPF0223 family.</text>
</comment>
<dbReference type="HAMAP" id="MF_01041">
    <property type="entry name" value="UPF0223"/>
    <property type="match status" value="1"/>
</dbReference>